<dbReference type="InterPro" id="IPR013216">
    <property type="entry name" value="Methyltransf_11"/>
</dbReference>
<dbReference type="Proteomes" id="UP000321058">
    <property type="component" value="Unassembled WGS sequence"/>
</dbReference>
<keyword evidence="3" id="KW-1185">Reference proteome</keyword>
<dbReference type="OrthoDB" id="148175at2"/>
<dbReference type="EMBL" id="BKAJ01000114">
    <property type="protein sequence ID" value="GEP58942.1"/>
    <property type="molecule type" value="Genomic_DNA"/>
</dbReference>
<dbReference type="Pfam" id="PF08241">
    <property type="entry name" value="Methyltransf_11"/>
    <property type="match status" value="1"/>
</dbReference>
<gene>
    <name evidence="2" type="ORF">RSO01_61080</name>
</gene>
<accession>A0A512NJ48</accession>
<evidence type="ECO:0000313" key="3">
    <source>
        <dbReference type="Proteomes" id="UP000321058"/>
    </source>
</evidence>
<comment type="caution">
    <text evidence="2">The sequence shown here is derived from an EMBL/GenBank/DDBJ whole genome shotgun (WGS) entry which is preliminary data.</text>
</comment>
<dbReference type="CDD" id="cd02440">
    <property type="entry name" value="AdoMet_MTases"/>
    <property type="match status" value="1"/>
</dbReference>
<dbReference type="Gene3D" id="3.40.50.150">
    <property type="entry name" value="Vaccinia Virus protein VP39"/>
    <property type="match status" value="1"/>
</dbReference>
<protein>
    <recommendedName>
        <fullName evidence="1">Methyltransferase type 11 domain-containing protein</fullName>
    </recommendedName>
</protein>
<dbReference type="AlphaFoldDB" id="A0A512NJ48"/>
<evidence type="ECO:0000259" key="1">
    <source>
        <dbReference type="Pfam" id="PF08241"/>
    </source>
</evidence>
<proteinExistence type="predicted"/>
<name>A0A512NJ48_9HYPH</name>
<organism evidence="2 3">
    <name type="scientific">Reyranella soli</name>
    <dbReference type="NCBI Taxonomy" id="1230389"/>
    <lineage>
        <taxon>Bacteria</taxon>
        <taxon>Pseudomonadati</taxon>
        <taxon>Pseudomonadota</taxon>
        <taxon>Alphaproteobacteria</taxon>
        <taxon>Hyphomicrobiales</taxon>
        <taxon>Reyranellaceae</taxon>
        <taxon>Reyranella</taxon>
    </lineage>
</organism>
<dbReference type="RefSeq" id="WP_147154322.1">
    <property type="nucleotide sequence ID" value="NZ_BKAJ01000114.1"/>
</dbReference>
<sequence>MPSYIGVPLGPVQRAVEFWHLYRTHTRDLPGRIHALLDETRDMDSKISRLIGAPVAGLKMLEIGPGQQQLQLAYFGRNNEVMGIDLDVLLPVLSFRGCVHMLAQNGWLRTCKTVGRKLLGIDARIRAEVTAQLGLGALPELPVLRMDASRMQFPDDHFDVVFSKDVFEHLSDPEGAIREISRVLKPGGTMFVRLHLFTCDSGGHDTRIFSGRRGGLPFWAHLRPELGQQVRSNAYLNRLRLDDWVRLFESRMPGCRVIALCNAPPPDREELAKLRSAGQLSNYSDEELLSVGVDACWRKPVSPLTARCPGPAPAKP</sequence>
<dbReference type="GO" id="GO:0008757">
    <property type="term" value="F:S-adenosylmethionine-dependent methyltransferase activity"/>
    <property type="evidence" value="ECO:0007669"/>
    <property type="project" value="InterPro"/>
</dbReference>
<evidence type="ECO:0000313" key="2">
    <source>
        <dbReference type="EMBL" id="GEP58942.1"/>
    </source>
</evidence>
<dbReference type="PANTHER" id="PTHR43591">
    <property type="entry name" value="METHYLTRANSFERASE"/>
    <property type="match status" value="1"/>
</dbReference>
<feature type="domain" description="Methyltransferase type 11" evidence="1">
    <location>
        <begin position="116"/>
        <end position="191"/>
    </location>
</feature>
<dbReference type="SUPFAM" id="SSF53335">
    <property type="entry name" value="S-adenosyl-L-methionine-dependent methyltransferases"/>
    <property type="match status" value="1"/>
</dbReference>
<reference evidence="2 3" key="1">
    <citation type="submission" date="2019-07" db="EMBL/GenBank/DDBJ databases">
        <title>Whole genome shotgun sequence of Reyranella soli NBRC 108950.</title>
        <authorList>
            <person name="Hosoyama A."/>
            <person name="Uohara A."/>
            <person name="Ohji S."/>
            <person name="Ichikawa N."/>
        </authorList>
    </citation>
    <scope>NUCLEOTIDE SEQUENCE [LARGE SCALE GENOMIC DNA]</scope>
    <source>
        <strain evidence="2 3">NBRC 108950</strain>
    </source>
</reference>
<dbReference type="InterPro" id="IPR029063">
    <property type="entry name" value="SAM-dependent_MTases_sf"/>
</dbReference>